<dbReference type="Pfam" id="PF19300">
    <property type="entry name" value="BPD_transp_1_N"/>
    <property type="match status" value="1"/>
</dbReference>
<evidence type="ECO:0000313" key="15">
    <source>
        <dbReference type="EMBL" id="HIR04757.1"/>
    </source>
</evidence>
<keyword evidence="7" id="KW-0406">Ion transport</keyword>
<feature type="transmembrane region" description="Helical" evidence="13">
    <location>
        <begin position="275"/>
        <end position="300"/>
    </location>
</feature>
<keyword evidence="6 13" id="KW-1133">Transmembrane helix</keyword>
<keyword evidence="8" id="KW-0921">Nickel transport</keyword>
<comment type="similarity">
    <text evidence="10">Belongs to the binding-protein-dependent transport system permease family. OppBC subfamily.</text>
</comment>
<evidence type="ECO:0000256" key="12">
    <source>
        <dbReference type="ARBA" id="ARBA00044774"/>
    </source>
</evidence>
<organism evidence="15 16">
    <name type="scientific">Candidatus Copromonas faecavium</name>
    <name type="common">nom. illeg.</name>
    <dbReference type="NCBI Taxonomy" id="2840740"/>
    <lineage>
        <taxon>Bacteria</taxon>
        <taxon>Bacillati</taxon>
        <taxon>Bacillota</taxon>
        <taxon>Clostridia</taxon>
        <taxon>Lachnospirales</taxon>
        <taxon>Lachnospiraceae</taxon>
        <taxon>Candidatus Copromonas (nom. illeg.)</taxon>
    </lineage>
</organism>
<evidence type="ECO:0000256" key="11">
    <source>
        <dbReference type="ARBA" id="ARBA00038669"/>
    </source>
</evidence>
<evidence type="ECO:0000256" key="8">
    <source>
        <dbReference type="ARBA" id="ARBA00023112"/>
    </source>
</evidence>
<dbReference type="CDD" id="cd06261">
    <property type="entry name" value="TM_PBP2"/>
    <property type="match status" value="1"/>
</dbReference>
<keyword evidence="4" id="KW-0533">Nickel</keyword>
<evidence type="ECO:0000256" key="4">
    <source>
        <dbReference type="ARBA" id="ARBA00022596"/>
    </source>
</evidence>
<dbReference type="Proteomes" id="UP000824250">
    <property type="component" value="Unassembled WGS sequence"/>
</dbReference>
<evidence type="ECO:0000256" key="2">
    <source>
        <dbReference type="ARBA" id="ARBA00022448"/>
    </source>
</evidence>
<evidence type="ECO:0000256" key="7">
    <source>
        <dbReference type="ARBA" id="ARBA00023065"/>
    </source>
</evidence>
<evidence type="ECO:0000256" key="10">
    <source>
        <dbReference type="ARBA" id="ARBA00024202"/>
    </source>
</evidence>
<evidence type="ECO:0000256" key="9">
    <source>
        <dbReference type="ARBA" id="ARBA00023136"/>
    </source>
</evidence>
<sequence>MIKFIIKRLIALIPVLIGVSLLVFFILDLAPGDPAKTILGEQARPEDIEALREEMGLNDPFFVRYGRYMWDLCHGDLGTSYKTRAPVGEEVWARLPNTFKLAATSTVIAIVLALPLGVIAAIKQNTLFDGVSMFISLLGISIPIFWFGLLLILLFAVNLGWFPVSGADQGIRSLVLPSFALGFQHMAAIARTTRSSMLETIRQDYIRTVRAKGLPEREVIIDHALRNALIPTTTVIGLQMGGMLGGSVLTESVFAWPGIGRYMVQSIQGRDIPSVMGCIIIFAISFALINLLVDLIYGFIDPRIKAQYK</sequence>
<protein>
    <recommendedName>
        <fullName evidence="12">Nickel import system permease protein NikB</fullName>
    </recommendedName>
</protein>
<feature type="domain" description="ABC transmembrane type-1" evidence="14">
    <location>
        <begin position="95"/>
        <end position="297"/>
    </location>
</feature>
<dbReference type="GO" id="GO:0015099">
    <property type="term" value="F:nickel cation transmembrane transporter activity"/>
    <property type="evidence" value="ECO:0007669"/>
    <property type="project" value="InterPro"/>
</dbReference>
<evidence type="ECO:0000256" key="13">
    <source>
        <dbReference type="RuleBase" id="RU363032"/>
    </source>
</evidence>
<dbReference type="Pfam" id="PF00528">
    <property type="entry name" value="BPD_transp_1"/>
    <property type="match status" value="1"/>
</dbReference>
<comment type="subunit">
    <text evidence="11">The complex is composed of two ATP-binding proteins (NikD and NikE), two transmembrane proteins (NikB and NikC) and a solute-binding protein (NikA).</text>
</comment>
<name>A0A9D1D4I1_9FIRM</name>
<dbReference type="InterPro" id="IPR050045">
    <property type="entry name" value="Opp2B"/>
</dbReference>
<evidence type="ECO:0000256" key="6">
    <source>
        <dbReference type="ARBA" id="ARBA00022989"/>
    </source>
</evidence>
<keyword evidence="5 13" id="KW-0812">Transmembrane</keyword>
<reference evidence="15" key="2">
    <citation type="journal article" date="2021" name="PeerJ">
        <title>Extensive microbial diversity within the chicken gut microbiome revealed by metagenomics and culture.</title>
        <authorList>
            <person name="Gilroy R."/>
            <person name="Ravi A."/>
            <person name="Getino M."/>
            <person name="Pursley I."/>
            <person name="Horton D.L."/>
            <person name="Alikhan N.F."/>
            <person name="Baker D."/>
            <person name="Gharbi K."/>
            <person name="Hall N."/>
            <person name="Watson M."/>
            <person name="Adriaenssens E.M."/>
            <person name="Foster-Nyarko E."/>
            <person name="Jarju S."/>
            <person name="Secka A."/>
            <person name="Antonio M."/>
            <person name="Oren A."/>
            <person name="Chaudhuri R.R."/>
            <person name="La Ragione R."/>
            <person name="Hildebrand F."/>
            <person name="Pallen M.J."/>
        </authorList>
    </citation>
    <scope>NUCLEOTIDE SEQUENCE</scope>
    <source>
        <strain evidence="15">CHK180-2868</strain>
    </source>
</reference>
<evidence type="ECO:0000256" key="5">
    <source>
        <dbReference type="ARBA" id="ARBA00022692"/>
    </source>
</evidence>
<reference evidence="15" key="1">
    <citation type="submission" date="2020-10" db="EMBL/GenBank/DDBJ databases">
        <authorList>
            <person name="Gilroy R."/>
        </authorList>
    </citation>
    <scope>NUCLEOTIDE SEQUENCE</scope>
    <source>
        <strain evidence="15">CHK180-2868</strain>
    </source>
</reference>
<evidence type="ECO:0000256" key="1">
    <source>
        <dbReference type="ARBA" id="ARBA00004651"/>
    </source>
</evidence>
<dbReference type="PANTHER" id="PTHR43163">
    <property type="entry name" value="DIPEPTIDE TRANSPORT SYSTEM PERMEASE PROTEIN DPPB-RELATED"/>
    <property type="match status" value="1"/>
</dbReference>
<dbReference type="PROSITE" id="PS50928">
    <property type="entry name" value="ABC_TM1"/>
    <property type="match status" value="1"/>
</dbReference>
<dbReference type="SUPFAM" id="SSF161098">
    <property type="entry name" value="MetI-like"/>
    <property type="match status" value="1"/>
</dbReference>
<keyword evidence="2 13" id="KW-0813">Transport</keyword>
<feature type="transmembrane region" description="Helical" evidence="13">
    <location>
        <begin position="9"/>
        <end position="27"/>
    </location>
</feature>
<dbReference type="InterPro" id="IPR045621">
    <property type="entry name" value="BPD_transp_1_N"/>
</dbReference>
<comment type="caution">
    <text evidence="15">The sequence shown here is derived from an EMBL/GenBank/DDBJ whole genome shotgun (WGS) entry which is preliminary data.</text>
</comment>
<accession>A0A9D1D4I1</accession>
<comment type="subcellular location">
    <subcellularLocation>
        <location evidence="1 13">Cell membrane</location>
        <topology evidence="1 13">Multi-pass membrane protein</topology>
    </subcellularLocation>
</comment>
<dbReference type="GO" id="GO:0005886">
    <property type="term" value="C:plasma membrane"/>
    <property type="evidence" value="ECO:0007669"/>
    <property type="project" value="UniProtKB-SubCell"/>
</dbReference>
<dbReference type="InterPro" id="IPR035906">
    <property type="entry name" value="MetI-like_sf"/>
</dbReference>
<keyword evidence="9 13" id="KW-0472">Membrane</keyword>
<feature type="transmembrane region" description="Helical" evidence="13">
    <location>
        <begin position="134"/>
        <end position="162"/>
    </location>
</feature>
<dbReference type="NCBIfam" id="NF045470">
    <property type="entry name" value="Opp2B"/>
    <property type="match status" value="1"/>
</dbReference>
<feature type="transmembrane region" description="Helical" evidence="13">
    <location>
        <begin position="101"/>
        <end position="122"/>
    </location>
</feature>
<gene>
    <name evidence="15" type="ORF">IAB28_02150</name>
</gene>
<dbReference type="PANTHER" id="PTHR43163:SF6">
    <property type="entry name" value="DIPEPTIDE TRANSPORT SYSTEM PERMEASE PROTEIN DPPB-RELATED"/>
    <property type="match status" value="1"/>
</dbReference>
<dbReference type="InterPro" id="IPR000515">
    <property type="entry name" value="MetI-like"/>
</dbReference>
<proteinExistence type="inferred from homology"/>
<dbReference type="Gene3D" id="1.10.3720.10">
    <property type="entry name" value="MetI-like"/>
    <property type="match status" value="1"/>
</dbReference>
<keyword evidence="3" id="KW-1003">Cell membrane</keyword>
<dbReference type="AlphaFoldDB" id="A0A9D1D4I1"/>
<evidence type="ECO:0000259" key="14">
    <source>
        <dbReference type="PROSITE" id="PS50928"/>
    </source>
</evidence>
<dbReference type="EMBL" id="DVGC01000008">
    <property type="protein sequence ID" value="HIR04757.1"/>
    <property type="molecule type" value="Genomic_DNA"/>
</dbReference>
<evidence type="ECO:0000256" key="3">
    <source>
        <dbReference type="ARBA" id="ARBA00022475"/>
    </source>
</evidence>
<evidence type="ECO:0000313" key="16">
    <source>
        <dbReference type="Proteomes" id="UP000824250"/>
    </source>
</evidence>